<evidence type="ECO:0000313" key="2">
    <source>
        <dbReference type="Proteomes" id="UP000827092"/>
    </source>
</evidence>
<dbReference type="EMBL" id="JAFNEN010000039">
    <property type="protein sequence ID" value="KAG8198492.1"/>
    <property type="molecule type" value="Genomic_DNA"/>
</dbReference>
<accession>A0AAV6VNS1</accession>
<proteinExistence type="predicted"/>
<comment type="caution">
    <text evidence="1">The sequence shown here is derived from an EMBL/GenBank/DDBJ whole genome shotgun (WGS) entry which is preliminary data.</text>
</comment>
<organism evidence="1 2">
    <name type="scientific">Oedothorax gibbosus</name>
    <dbReference type="NCBI Taxonomy" id="931172"/>
    <lineage>
        <taxon>Eukaryota</taxon>
        <taxon>Metazoa</taxon>
        <taxon>Ecdysozoa</taxon>
        <taxon>Arthropoda</taxon>
        <taxon>Chelicerata</taxon>
        <taxon>Arachnida</taxon>
        <taxon>Araneae</taxon>
        <taxon>Araneomorphae</taxon>
        <taxon>Entelegynae</taxon>
        <taxon>Araneoidea</taxon>
        <taxon>Linyphiidae</taxon>
        <taxon>Erigoninae</taxon>
        <taxon>Oedothorax</taxon>
    </lineage>
</organism>
<evidence type="ECO:0008006" key="3">
    <source>
        <dbReference type="Google" id="ProtNLM"/>
    </source>
</evidence>
<sequence length="286" mass="32396">MEERLTVIVGNQSELKLLGVPAYQPGTVQASGDIIANHIVPLLASWHCTNSIINMAFDTTASNTGHVTAACVTIQKKLGRALLWSACRHHVGEVILSHVFEDLKIEVSRSPDVTLFTSEKVQSFLGEHRSSVLQKTESVISEGKTREDYLEFVKLCNLYLKTDSDLQTKPSFRRPGALHKARWMAKLIYSIKICLFEQQIQELPIGTITTKQQVPKVREFVNFVTLIYSTWWLTCNSAVDVPWNDLKLFHSLLKYEDVNALISKSAVHAFKNHLWYLTEEMVPLTL</sequence>
<reference evidence="1 2" key="1">
    <citation type="journal article" date="2022" name="Nat. Ecol. Evol.">
        <title>A masculinizing supergene underlies an exaggerated male reproductive morph in a spider.</title>
        <authorList>
            <person name="Hendrickx F."/>
            <person name="De Corte Z."/>
            <person name="Sonet G."/>
            <person name="Van Belleghem S.M."/>
            <person name="Kostlbacher S."/>
            <person name="Vangestel C."/>
        </authorList>
    </citation>
    <scope>NUCLEOTIDE SEQUENCE [LARGE SCALE GENOMIC DNA]</scope>
    <source>
        <strain evidence="1">W744_W776</strain>
    </source>
</reference>
<evidence type="ECO:0000313" key="1">
    <source>
        <dbReference type="EMBL" id="KAG8198492.1"/>
    </source>
</evidence>
<keyword evidence="2" id="KW-1185">Reference proteome</keyword>
<protein>
    <recommendedName>
        <fullName evidence="3">Transposase</fullName>
    </recommendedName>
</protein>
<gene>
    <name evidence="1" type="ORF">JTE90_017358</name>
</gene>
<dbReference type="AlphaFoldDB" id="A0AAV6VNS1"/>
<name>A0AAV6VNS1_9ARAC</name>
<dbReference type="Proteomes" id="UP000827092">
    <property type="component" value="Unassembled WGS sequence"/>
</dbReference>